<dbReference type="KEGG" id="cwa:CwatDRAFT_4666"/>
<dbReference type="Gene3D" id="3.40.50.300">
    <property type="entry name" value="P-loop containing nucleotide triphosphate hydrolases"/>
    <property type="match status" value="1"/>
</dbReference>
<comment type="caution">
    <text evidence="1">The sequence shown here is derived from an EMBL/GenBank/DDBJ whole genome shotgun (WGS) entry which is preliminary data.</text>
</comment>
<reference evidence="1" key="2">
    <citation type="submission" date="2005-06" db="EMBL/GenBank/DDBJ databases">
        <title>Sequencing of the draft genome and assembly of Crocosphaera watsonii WH 8501.</title>
        <authorList>
            <consortium name="US DOE Joint Genome Institute (JGI-PGF)"/>
            <person name="Copeland A."/>
            <person name="Lucas S."/>
            <person name="Lapidus A."/>
            <person name="Barry K."/>
            <person name="Detter C."/>
            <person name="Glavina T."/>
            <person name="Hammon N."/>
            <person name="Israni S."/>
            <person name="Pitluck S."/>
            <person name="Richardson P."/>
        </authorList>
    </citation>
    <scope>NUCLEOTIDE SEQUENCE [LARGE SCALE GENOMIC DNA]</scope>
    <source>
        <strain evidence="1">WH 8501</strain>
    </source>
</reference>
<name>Q4C6B7_CROWT</name>
<dbReference type="SUPFAM" id="SSF52540">
    <property type="entry name" value="P-loop containing nucleoside triphosphate hydrolases"/>
    <property type="match status" value="1"/>
</dbReference>
<sequence length="270" mass="32145">MGGVIYIGDRKAGKTYLAMELTNKADKKCVEVTNLDYDILKSLLYDSNKGETRGTNSEASIYKEYMEVEVKLGMEKPKTISSDWIDTPGDIWRTSWQQNNRDQWEIFLDSIQKAEGILLIFPPYREIIDPRKAVQDDYMTREQWTRRFERWIKFFEKDCPQVRHLLLCVNKVDHCITEYQDEAKKLAYDPTSERLSWQTKHDYVYRRYFSPFRSQIKRLNKSFRGASVRCFITTIYSRELLELPWIYLGFAEKVSPKFMPLLTKNFLTNQ</sequence>
<dbReference type="AlphaFoldDB" id="Q4C6B7"/>
<reference evidence="1" key="3">
    <citation type="submission" date="2016-12" db="EMBL/GenBank/DDBJ databases">
        <title>Annotation of the draft genome assembly of Crocosphaera watsonii WH 8501.</title>
        <authorList>
            <consortium name="US DOE Joint Genome Institute (JGI-ORNL)"/>
            <person name="Larimer F."/>
            <person name="Land M."/>
        </authorList>
    </citation>
    <scope>NUCLEOTIDE SEQUENCE</scope>
    <source>
        <strain evidence="1">WH 8501</strain>
    </source>
</reference>
<gene>
    <name evidence="1" type="ORF">CwatDRAFT_4666</name>
</gene>
<organism evidence="1 2">
    <name type="scientific">Crocosphaera watsonii WH 8501</name>
    <dbReference type="NCBI Taxonomy" id="165597"/>
    <lineage>
        <taxon>Bacteria</taxon>
        <taxon>Bacillati</taxon>
        <taxon>Cyanobacteriota</taxon>
        <taxon>Cyanophyceae</taxon>
        <taxon>Oscillatoriophycideae</taxon>
        <taxon>Chroococcales</taxon>
        <taxon>Aphanothecaceae</taxon>
        <taxon>Crocosphaera</taxon>
    </lineage>
</organism>
<evidence type="ECO:0000313" key="1">
    <source>
        <dbReference type="EMBL" id="EAM51526.1"/>
    </source>
</evidence>
<dbReference type="EMBL" id="AADV02000004">
    <property type="protein sequence ID" value="EAM51526.1"/>
    <property type="molecule type" value="Genomic_DNA"/>
</dbReference>
<dbReference type="Proteomes" id="UP000003922">
    <property type="component" value="Unassembled WGS sequence"/>
</dbReference>
<keyword evidence="2" id="KW-1185">Reference proteome</keyword>
<proteinExistence type="predicted"/>
<dbReference type="InterPro" id="IPR027417">
    <property type="entry name" value="P-loop_NTPase"/>
</dbReference>
<accession>Q4C6B7</accession>
<evidence type="ECO:0000313" key="2">
    <source>
        <dbReference type="Proteomes" id="UP000003922"/>
    </source>
</evidence>
<protein>
    <submittedName>
        <fullName evidence="1">Uncharacterized protein</fullName>
    </submittedName>
</protein>
<reference evidence="1" key="1">
    <citation type="submission" date="2004-02" db="EMBL/GenBank/DDBJ databases">
        <authorList>
            <consortium name="DOE Joint Genome Institute"/>
        </authorList>
    </citation>
    <scope>NUCLEOTIDE SEQUENCE [LARGE SCALE GENOMIC DNA]</scope>
    <source>
        <strain evidence="1">WH 8501</strain>
    </source>
</reference>